<dbReference type="CDD" id="cd24028">
    <property type="entry name" value="ASKHA_NBD_HSP70_HSPA1-like"/>
    <property type="match status" value="1"/>
</dbReference>
<dbReference type="InterPro" id="IPR013126">
    <property type="entry name" value="Hsp_70_fam"/>
</dbReference>
<dbReference type="AlphaFoldDB" id="A0A9P5H767"/>
<dbReference type="Gene3D" id="3.90.640.10">
    <property type="entry name" value="Actin, Chain A, domain 4"/>
    <property type="match status" value="1"/>
</dbReference>
<evidence type="ECO:0000313" key="7">
    <source>
        <dbReference type="Proteomes" id="UP000722485"/>
    </source>
</evidence>
<dbReference type="InterPro" id="IPR043129">
    <property type="entry name" value="ATPase_NBD"/>
</dbReference>
<comment type="similarity">
    <text evidence="1">Belongs to the heat shock protein 70 family.</text>
</comment>
<dbReference type="Gene3D" id="1.10.510.10">
    <property type="entry name" value="Transferase(Phosphotransferase) domain 1"/>
    <property type="match status" value="1"/>
</dbReference>
<dbReference type="SUPFAM" id="SSF56112">
    <property type="entry name" value="Protein kinase-like (PK-like)"/>
    <property type="match status" value="1"/>
</dbReference>
<dbReference type="InterPro" id="IPR008271">
    <property type="entry name" value="Ser/Thr_kinase_AS"/>
</dbReference>
<proteinExistence type="inferred from homology"/>
<feature type="domain" description="Protein kinase" evidence="5">
    <location>
        <begin position="635"/>
        <end position="971"/>
    </location>
</feature>
<dbReference type="PROSITE" id="PS00108">
    <property type="entry name" value="PROTEIN_KINASE_ST"/>
    <property type="match status" value="1"/>
</dbReference>
<dbReference type="PROSITE" id="PS01036">
    <property type="entry name" value="HSP70_3"/>
    <property type="match status" value="1"/>
</dbReference>
<dbReference type="Gene3D" id="3.30.30.30">
    <property type="match status" value="1"/>
</dbReference>
<dbReference type="Gene3D" id="2.60.34.10">
    <property type="entry name" value="Substrate Binding Domain Of DNAk, Chain A, domain 1"/>
    <property type="match status" value="1"/>
</dbReference>
<dbReference type="Pfam" id="PF00069">
    <property type="entry name" value="Pkinase"/>
    <property type="match status" value="1"/>
</dbReference>
<evidence type="ECO:0000313" key="6">
    <source>
        <dbReference type="EMBL" id="KAF7546998.1"/>
    </source>
</evidence>
<dbReference type="PRINTS" id="PR00301">
    <property type="entry name" value="HEATSHOCK70"/>
</dbReference>
<dbReference type="Gene3D" id="1.20.1270.10">
    <property type="match status" value="1"/>
</dbReference>
<feature type="compositionally biased region" description="Polar residues" evidence="4">
    <location>
        <begin position="705"/>
        <end position="727"/>
    </location>
</feature>
<dbReference type="InterPro" id="IPR000719">
    <property type="entry name" value="Prot_kinase_dom"/>
</dbReference>
<dbReference type="InterPro" id="IPR029047">
    <property type="entry name" value="HSP70_peptide-bd_sf"/>
</dbReference>
<dbReference type="SMART" id="SM00220">
    <property type="entry name" value="S_TKc"/>
    <property type="match status" value="1"/>
</dbReference>
<evidence type="ECO:0000259" key="5">
    <source>
        <dbReference type="PROSITE" id="PS50011"/>
    </source>
</evidence>
<dbReference type="InterPro" id="IPR029048">
    <property type="entry name" value="HSP70_C_sf"/>
</dbReference>
<reference evidence="6" key="1">
    <citation type="submission" date="2020-03" db="EMBL/GenBank/DDBJ databases">
        <title>Draft Genome Sequence of Cylindrodendrum hubeiense.</title>
        <authorList>
            <person name="Buettner E."/>
            <person name="Kellner H."/>
        </authorList>
    </citation>
    <scope>NUCLEOTIDE SEQUENCE</scope>
    <source>
        <strain evidence="6">IHI 201604</strain>
    </source>
</reference>
<dbReference type="GO" id="GO:0004672">
    <property type="term" value="F:protein kinase activity"/>
    <property type="evidence" value="ECO:0007669"/>
    <property type="project" value="InterPro"/>
</dbReference>
<dbReference type="Gene3D" id="3.30.420.40">
    <property type="match status" value="2"/>
</dbReference>
<dbReference type="InterPro" id="IPR011009">
    <property type="entry name" value="Kinase-like_dom_sf"/>
</dbReference>
<keyword evidence="3" id="KW-0067">ATP-binding</keyword>
<protein>
    <recommendedName>
        <fullName evidence="5">Protein kinase domain-containing protein</fullName>
    </recommendedName>
</protein>
<dbReference type="PROSITE" id="PS50011">
    <property type="entry name" value="PROTEIN_KINASE_DOM"/>
    <property type="match status" value="1"/>
</dbReference>
<feature type="region of interest" description="Disordered" evidence="4">
    <location>
        <begin position="686"/>
        <end position="728"/>
    </location>
</feature>
<name>A0A9P5H767_9HYPO</name>
<keyword evidence="2" id="KW-0547">Nucleotide-binding</keyword>
<dbReference type="SUPFAM" id="SSF53067">
    <property type="entry name" value="Actin-like ATPase domain"/>
    <property type="match status" value="2"/>
</dbReference>
<dbReference type="PANTHER" id="PTHR19375">
    <property type="entry name" value="HEAT SHOCK PROTEIN 70KDA"/>
    <property type="match status" value="1"/>
</dbReference>
<evidence type="ECO:0000256" key="3">
    <source>
        <dbReference type="ARBA" id="ARBA00022840"/>
    </source>
</evidence>
<dbReference type="SUPFAM" id="SSF100920">
    <property type="entry name" value="Heat shock protein 70kD (HSP70), peptide-binding domain"/>
    <property type="match status" value="1"/>
</dbReference>
<feature type="compositionally biased region" description="Basic and acidic residues" evidence="4">
    <location>
        <begin position="689"/>
        <end position="703"/>
    </location>
</feature>
<evidence type="ECO:0000256" key="2">
    <source>
        <dbReference type="ARBA" id="ARBA00022741"/>
    </source>
</evidence>
<dbReference type="GO" id="GO:0005524">
    <property type="term" value="F:ATP binding"/>
    <property type="evidence" value="ECO:0007669"/>
    <property type="project" value="UniProtKB-KW"/>
</dbReference>
<gene>
    <name evidence="6" type="ORF">G7Z17_g8018</name>
</gene>
<organism evidence="6 7">
    <name type="scientific">Cylindrodendrum hubeiense</name>
    <dbReference type="NCBI Taxonomy" id="595255"/>
    <lineage>
        <taxon>Eukaryota</taxon>
        <taxon>Fungi</taxon>
        <taxon>Dikarya</taxon>
        <taxon>Ascomycota</taxon>
        <taxon>Pezizomycotina</taxon>
        <taxon>Sordariomycetes</taxon>
        <taxon>Hypocreomycetidae</taxon>
        <taxon>Hypocreales</taxon>
        <taxon>Nectriaceae</taxon>
        <taxon>Cylindrodendrum</taxon>
    </lineage>
</organism>
<evidence type="ECO:0000256" key="4">
    <source>
        <dbReference type="SAM" id="MobiDB-lite"/>
    </source>
</evidence>
<dbReference type="Pfam" id="PF00012">
    <property type="entry name" value="HSP70"/>
    <property type="match status" value="1"/>
</dbReference>
<dbReference type="InterPro" id="IPR018181">
    <property type="entry name" value="Heat_shock_70_CS"/>
</dbReference>
<accession>A0A9P5H767</accession>
<dbReference type="CDD" id="cd00180">
    <property type="entry name" value="PKc"/>
    <property type="match status" value="1"/>
</dbReference>
<dbReference type="FunFam" id="3.90.640.10:FF:000134">
    <property type="entry name" value="Heat shock cognate 71 kDa protein"/>
    <property type="match status" value="1"/>
</dbReference>
<dbReference type="GO" id="GO:0140662">
    <property type="term" value="F:ATP-dependent protein folding chaperone"/>
    <property type="evidence" value="ECO:0007669"/>
    <property type="project" value="InterPro"/>
</dbReference>
<dbReference type="Proteomes" id="UP000722485">
    <property type="component" value="Unassembled WGS sequence"/>
</dbReference>
<keyword evidence="7" id="KW-1185">Reference proteome</keyword>
<evidence type="ECO:0000256" key="1">
    <source>
        <dbReference type="ARBA" id="ARBA00007381"/>
    </source>
</evidence>
<comment type="caution">
    <text evidence="6">The sequence shown here is derived from an EMBL/GenBank/DDBJ whole genome shotgun (WGS) entry which is preliminary data.</text>
</comment>
<dbReference type="EMBL" id="JAANBB010000191">
    <property type="protein sequence ID" value="KAF7546998.1"/>
    <property type="molecule type" value="Genomic_DNA"/>
</dbReference>
<dbReference type="OrthoDB" id="248923at2759"/>
<sequence>MADALAKSWAIGIDLGTANTRVAVFRNDEVEIIPDADGGLSMPSCVSFNDVGRLIGSSAKNQAALNPFNTIFSVKRLLGQPITDPEVRTFISHAPFRVNESRGQLVIDVEYLGELKGLTIVEILSMILFRAKENAEAYLKSPVRDAVIGIPPHLFTEHRNAIIDAATIAGIKVLRIMHEPCAVLTACLQKATYLGKDEQIVLVFDLGAGAMNTAVASLEVGVADVQAVASDPHLGGDDFVNRVVNDRLNIFRDKWNEDISYNKRAVRRLRTACESAVRVLSSANEAHINIDALHEGIDFYSTISRARFEELCLDLFRGAFTVIDRVLRDAKLEKSQVNHIILAGGSSRIPRVQKLLKYYFHGKDLSSSMNLDEAEVSGLAMQAAKLPGDTSSRSLYSWLTLEVLPISIGIETRGGMMTKIIPRNTTLPTKKEEIVLLDGRAEFLFIYEGERIRSKDNRVLAKVDLKELHLSGSQEEVLVKCTMDIRTSNNFECWCILTEEKSGYTVKMALGVSGHVSDNNIQRLIADAEQYKMVDDAEAKRASVRDGLDSRITSLFESLQDVAPTEQVGGLMNLVEQIREWADHFPFADMSEYRPQHQKLDNIEYEMILVRRQLDKSGRAPRSVKKCQEMLDSSGIVSDKSSEEAYGVIRWLETVDLAEPAEYSMKIEQLIDVFVQLKVVPELSGNQNDAREIESTNDPHGEAEISSQVPTPDTNESTVLGHSSRQGRNIPENETLESLFSYRFETAREPFTDDIALNCYSDPRHFGLIMEPVGDYNLAEYYYKAKGDLDKISLMRSFFGCLVDALQYLHGARIRHRDIKPQNIIVKGERVLLTDFGIAYHWENLKRGTTTADSGKTLAYAAPEVVRVEARNESADIWSLGCVFLEMVTVLKRESVETMRESFHERSDSYCFHANRDGISTWIKELRGMPPATDNVALDWATSMLQHTPSERPTAAQLFEDIVTECSHSGILFCSPCCLDDVDSATDEDDSDLWGDVGE</sequence>